<dbReference type="Pfam" id="PF16472">
    <property type="entry name" value="DUF5050"/>
    <property type="match status" value="1"/>
</dbReference>
<gene>
    <name evidence="3" type="ORF">Bccel_3844</name>
</gene>
<keyword evidence="1" id="KW-0472">Membrane</keyword>
<dbReference type="RefSeq" id="WP_036936699.1">
    <property type="nucleotide sequence ID" value="NZ_JQKC01000002.1"/>
</dbReference>
<proteinExistence type="predicted"/>
<comment type="caution">
    <text evidence="3">The sequence shown here is derived from an EMBL/GenBank/DDBJ whole genome shotgun (WGS) entry which is preliminary data.</text>
</comment>
<evidence type="ECO:0000313" key="3">
    <source>
        <dbReference type="EMBL" id="KNY28570.1"/>
    </source>
</evidence>
<organism evidence="3 4">
    <name type="scientific">Pseudobacteroides cellulosolvens ATCC 35603 = DSM 2933</name>
    <dbReference type="NCBI Taxonomy" id="398512"/>
    <lineage>
        <taxon>Bacteria</taxon>
        <taxon>Bacillati</taxon>
        <taxon>Bacillota</taxon>
        <taxon>Clostridia</taxon>
        <taxon>Eubacteriales</taxon>
        <taxon>Oscillospiraceae</taxon>
        <taxon>Pseudobacteroides</taxon>
    </lineage>
</organism>
<dbReference type="InterPro" id="IPR032485">
    <property type="entry name" value="LRP1-like_beta_prop"/>
</dbReference>
<accession>A0A0L6JS78</accession>
<dbReference type="Gene3D" id="2.130.10.10">
    <property type="entry name" value="YVTN repeat-like/Quinoprotein amine dehydrogenase"/>
    <property type="match status" value="1"/>
</dbReference>
<dbReference type="SUPFAM" id="SSF82171">
    <property type="entry name" value="DPP6 N-terminal domain-like"/>
    <property type="match status" value="1"/>
</dbReference>
<sequence length="348" mass="39101">MNKYVPTKNNRRLILLGGSLAILIVSLGIFVIYGFKQENGADRSVGSENGNGIIRSGGIAGKVNDMHLSGSTLFYTNHGDKLFYFDKLSNAGKFVANIEITPGSSFFEEKGYIYYSNGKGIFERSLKDNISKQLLTGKNIWLNTVNNGKLFYYIAFEDSKKGGFNEYEIHIYDLSTGKDIVLFNGCEDMWWHILTVDKNIVIADASMKNDSGLFFIDIATGTRRKLSNLRVHEGCFLNGKYYYTSQEDKGLWGVNLNTGKQEKIPIPGMNKTNFFVDRITGFGNYLYIAAYYNDNNHIISVNLQTHDTTILADGFGRVWKLCTDGKSIYAYDTKSPADMKGEITIMNN</sequence>
<reference evidence="4" key="1">
    <citation type="submission" date="2015-07" db="EMBL/GenBank/DDBJ databases">
        <title>Near-Complete Genome Sequence of the Cellulolytic Bacterium Bacteroides (Pseudobacteroides) cellulosolvens ATCC 35603.</title>
        <authorList>
            <person name="Dassa B."/>
            <person name="Utturkar S.M."/>
            <person name="Klingeman D.M."/>
            <person name="Hurt R.A."/>
            <person name="Keller M."/>
            <person name="Xu J."/>
            <person name="Reddy Y.H.K."/>
            <person name="Borovok I."/>
            <person name="Grinberg I.R."/>
            <person name="Lamed R."/>
            <person name="Zhivin O."/>
            <person name="Bayer E.A."/>
            <person name="Brown S.D."/>
        </authorList>
    </citation>
    <scope>NUCLEOTIDE SEQUENCE [LARGE SCALE GENOMIC DNA]</scope>
    <source>
        <strain evidence="4">DSM 2933</strain>
    </source>
</reference>
<feature type="transmembrane region" description="Helical" evidence="1">
    <location>
        <begin position="12"/>
        <end position="35"/>
    </location>
</feature>
<feature type="domain" description="Prolow-density lipoprotein receptor-related protein 1-like beta-propeller" evidence="2">
    <location>
        <begin position="101"/>
        <end position="330"/>
    </location>
</feature>
<dbReference type="Proteomes" id="UP000036923">
    <property type="component" value="Unassembled WGS sequence"/>
</dbReference>
<dbReference type="EMBL" id="LGTC01000001">
    <property type="protein sequence ID" value="KNY28570.1"/>
    <property type="molecule type" value="Genomic_DNA"/>
</dbReference>
<evidence type="ECO:0000259" key="2">
    <source>
        <dbReference type="Pfam" id="PF16472"/>
    </source>
</evidence>
<keyword evidence="1" id="KW-0812">Transmembrane</keyword>
<keyword evidence="1" id="KW-1133">Transmembrane helix</keyword>
<evidence type="ECO:0000313" key="4">
    <source>
        <dbReference type="Proteomes" id="UP000036923"/>
    </source>
</evidence>
<dbReference type="InterPro" id="IPR015943">
    <property type="entry name" value="WD40/YVTN_repeat-like_dom_sf"/>
</dbReference>
<evidence type="ECO:0000256" key="1">
    <source>
        <dbReference type="SAM" id="Phobius"/>
    </source>
</evidence>
<keyword evidence="4" id="KW-1185">Reference proteome</keyword>
<dbReference type="AlphaFoldDB" id="A0A0L6JS78"/>
<protein>
    <recommendedName>
        <fullName evidence="2">Prolow-density lipoprotein receptor-related protein 1-like beta-propeller domain-containing protein</fullName>
    </recommendedName>
</protein>
<name>A0A0L6JS78_9FIRM</name>